<keyword evidence="3" id="KW-0560">Oxidoreductase</keyword>
<feature type="non-terminal residue" evidence="7">
    <location>
        <position position="370"/>
    </location>
</feature>
<dbReference type="AlphaFoldDB" id="A0AAV2SLF8"/>
<dbReference type="GO" id="GO:0005634">
    <property type="term" value="C:nucleus"/>
    <property type="evidence" value="ECO:0007669"/>
    <property type="project" value="TreeGrafter"/>
</dbReference>
<dbReference type="GO" id="GO:0035515">
    <property type="term" value="F:oxidative RNA demethylase activity"/>
    <property type="evidence" value="ECO:0007669"/>
    <property type="project" value="TreeGrafter"/>
</dbReference>
<dbReference type="Gene3D" id="2.60.120.590">
    <property type="entry name" value="Alpha-ketoglutarate-dependent dioxygenase AlkB-like"/>
    <property type="match status" value="1"/>
</dbReference>
<feature type="binding site" evidence="5">
    <location>
        <position position="257"/>
    </location>
    <ligand>
        <name>Fe cation</name>
        <dbReference type="ChEBI" id="CHEBI:24875"/>
        <note>catalytic</note>
    </ligand>
</feature>
<keyword evidence="4 5" id="KW-0408">Iron</keyword>
<dbReference type="InterPro" id="IPR004574">
    <property type="entry name" value="Alkb"/>
</dbReference>
<dbReference type="GO" id="GO:0035516">
    <property type="term" value="F:broad specificity oxidative DNA demethylase activity"/>
    <property type="evidence" value="ECO:0007669"/>
    <property type="project" value="TreeGrafter"/>
</dbReference>
<evidence type="ECO:0000256" key="2">
    <source>
        <dbReference type="ARBA" id="ARBA00022964"/>
    </source>
</evidence>
<comment type="caution">
    <text evidence="7">The sequence shown here is derived from an EMBL/GenBank/DDBJ whole genome shotgun (WGS) entry which is preliminary data.</text>
</comment>
<comment type="cofactor">
    <cofactor evidence="5">
        <name>Fe(2+)</name>
        <dbReference type="ChEBI" id="CHEBI:29033"/>
    </cofactor>
    <text evidence="5">Binds 1 Fe(2+) ion per subunit.</text>
</comment>
<keyword evidence="1 5" id="KW-0479">Metal-binding</keyword>
<dbReference type="EMBL" id="CAXKWB010094765">
    <property type="protein sequence ID" value="CAL4219362.1"/>
    <property type="molecule type" value="Genomic_DNA"/>
</dbReference>
<proteinExistence type="predicted"/>
<organism evidence="7 8">
    <name type="scientific">Meganyctiphanes norvegica</name>
    <name type="common">Northern krill</name>
    <name type="synonym">Thysanopoda norvegica</name>
    <dbReference type="NCBI Taxonomy" id="48144"/>
    <lineage>
        <taxon>Eukaryota</taxon>
        <taxon>Metazoa</taxon>
        <taxon>Ecdysozoa</taxon>
        <taxon>Arthropoda</taxon>
        <taxon>Crustacea</taxon>
        <taxon>Multicrustacea</taxon>
        <taxon>Malacostraca</taxon>
        <taxon>Eumalacostraca</taxon>
        <taxon>Eucarida</taxon>
        <taxon>Euphausiacea</taxon>
        <taxon>Euphausiidae</taxon>
        <taxon>Meganyctiphanes</taxon>
    </lineage>
</organism>
<evidence type="ECO:0000256" key="5">
    <source>
        <dbReference type="PIRSR" id="PIRSR604574-2"/>
    </source>
</evidence>
<evidence type="ECO:0000259" key="6">
    <source>
        <dbReference type="Pfam" id="PF13532"/>
    </source>
</evidence>
<dbReference type="SUPFAM" id="SSF51197">
    <property type="entry name" value="Clavaminate synthase-like"/>
    <property type="match status" value="1"/>
</dbReference>
<evidence type="ECO:0000256" key="1">
    <source>
        <dbReference type="ARBA" id="ARBA00022723"/>
    </source>
</evidence>
<dbReference type="GO" id="GO:0005737">
    <property type="term" value="C:cytoplasm"/>
    <property type="evidence" value="ECO:0007669"/>
    <property type="project" value="TreeGrafter"/>
</dbReference>
<feature type="binding site" evidence="5">
    <location>
        <position position="201"/>
    </location>
    <ligand>
        <name>Fe cation</name>
        <dbReference type="ChEBI" id="CHEBI:24875"/>
        <note>catalytic</note>
    </ligand>
</feature>
<dbReference type="PANTHER" id="PTHR16557:SF2">
    <property type="entry name" value="NUCLEIC ACID DIOXYGENASE ALKBH1"/>
    <property type="match status" value="1"/>
</dbReference>
<gene>
    <name evidence="7" type="ORF">MNOR_LOCUS38961</name>
</gene>
<feature type="domain" description="Alpha-ketoglutarate-dependent dioxygenase AlkB-like" evidence="6">
    <location>
        <begin position="75"/>
        <end position="268"/>
    </location>
</feature>
<dbReference type="GO" id="GO:0035513">
    <property type="term" value="P:oxidative RNA demethylation"/>
    <property type="evidence" value="ECO:0007669"/>
    <property type="project" value="TreeGrafter"/>
</dbReference>
<sequence length="370" mass="42636">MSLDQKSLATTNLHIRGYSFYKNYRQPEATASHNCRPYKTLAGPMVYFSLKKQFKGYTIDPSWYTCALHNISGLIIISNPFTPNGQLKWISTCLMKYPQFPNQTNLESHGLSLEKSSWWEQVNMSKERRKPQSTEIKILWVEVADRTNWHCEEYSESFRGDMPDDLVALCNCFSTVLGFKDYSAQAAIINYYHMDSTLAAHTDHSELYMVAPLFSYSFGQSAVFLIGGSSKNIKPSAILLRSGDVMVMSSDTRKSYHAVPRIIKTDSQPWLIQDLKNHLNTCYDLLNKDNEISENFKCCDHYCSCQNNSSCCSLSTKRDYFMRTLNKENIFKIDELEKVIFYINSILDYISNTRINMNVRQVLPPGNDRL</sequence>
<feature type="binding site" evidence="5">
    <location>
        <position position="203"/>
    </location>
    <ligand>
        <name>Fe cation</name>
        <dbReference type="ChEBI" id="CHEBI:24875"/>
        <note>catalytic</note>
    </ligand>
</feature>
<keyword evidence="2" id="KW-0223">Dioxygenase</keyword>
<protein>
    <recommendedName>
        <fullName evidence="6">Alpha-ketoglutarate-dependent dioxygenase AlkB-like domain-containing protein</fullName>
    </recommendedName>
</protein>
<dbReference type="Pfam" id="PF13532">
    <property type="entry name" value="2OG-FeII_Oxy_2"/>
    <property type="match status" value="1"/>
</dbReference>
<dbReference type="PANTHER" id="PTHR16557">
    <property type="entry name" value="ALKYLATED DNA REPAIR PROTEIN ALKB-RELATED"/>
    <property type="match status" value="1"/>
</dbReference>
<evidence type="ECO:0000313" key="7">
    <source>
        <dbReference type="EMBL" id="CAL4219362.1"/>
    </source>
</evidence>
<reference evidence="7 8" key="1">
    <citation type="submission" date="2024-05" db="EMBL/GenBank/DDBJ databases">
        <authorList>
            <person name="Wallberg A."/>
        </authorList>
    </citation>
    <scope>NUCLEOTIDE SEQUENCE [LARGE SCALE GENOMIC DNA]</scope>
</reference>
<evidence type="ECO:0000256" key="3">
    <source>
        <dbReference type="ARBA" id="ARBA00023002"/>
    </source>
</evidence>
<name>A0AAV2SLF8_MEGNR</name>
<dbReference type="InterPro" id="IPR027450">
    <property type="entry name" value="AlkB-like"/>
</dbReference>
<dbReference type="InterPro" id="IPR037151">
    <property type="entry name" value="AlkB-like_sf"/>
</dbReference>
<dbReference type="GO" id="GO:0008198">
    <property type="term" value="F:ferrous iron binding"/>
    <property type="evidence" value="ECO:0007669"/>
    <property type="project" value="TreeGrafter"/>
</dbReference>
<evidence type="ECO:0000256" key="4">
    <source>
        <dbReference type="ARBA" id="ARBA00023004"/>
    </source>
</evidence>
<keyword evidence="8" id="KW-1185">Reference proteome</keyword>
<dbReference type="Proteomes" id="UP001497623">
    <property type="component" value="Unassembled WGS sequence"/>
</dbReference>
<evidence type="ECO:0000313" key="8">
    <source>
        <dbReference type="Proteomes" id="UP001497623"/>
    </source>
</evidence>
<accession>A0AAV2SLF8</accession>